<dbReference type="RefSeq" id="WP_277275239.1">
    <property type="nucleotide sequence ID" value="NZ_JAROCY010000002.1"/>
</dbReference>
<feature type="domain" description="Plastocyanin-like" evidence="7">
    <location>
        <begin position="48"/>
        <end position="158"/>
    </location>
</feature>
<name>A0ABT6CDS4_9SPHN</name>
<evidence type="ECO:0000259" key="5">
    <source>
        <dbReference type="Pfam" id="PF00394"/>
    </source>
</evidence>
<proteinExistence type="predicted"/>
<keyword evidence="9" id="KW-1185">Reference proteome</keyword>
<evidence type="ECO:0000256" key="4">
    <source>
        <dbReference type="SAM" id="SignalP"/>
    </source>
</evidence>
<protein>
    <submittedName>
        <fullName evidence="8">Copper resistance system multicopper oxidase</fullName>
    </submittedName>
</protein>
<keyword evidence="2" id="KW-0560">Oxidoreductase</keyword>
<dbReference type="Proteomes" id="UP001222770">
    <property type="component" value="Unassembled WGS sequence"/>
</dbReference>
<dbReference type="InterPro" id="IPR006311">
    <property type="entry name" value="TAT_signal"/>
</dbReference>
<dbReference type="InterPro" id="IPR002355">
    <property type="entry name" value="Cu_oxidase_Cu_BS"/>
</dbReference>
<dbReference type="Pfam" id="PF07732">
    <property type="entry name" value="Cu-oxidase_3"/>
    <property type="match status" value="1"/>
</dbReference>
<dbReference type="NCBIfam" id="TIGR01480">
    <property type="entry name" value="copper_res_A"/>
    <property type="match status" value="1"/>
</dbReference>
<reference evidence="8 9" key="1">
    <citation type="submission" date="2023-03" db="EMBL/GenBank/DDBJ databases">
        <title>Novosphingobium cyanobacteriorum sp. nov., isolated from a eutrophic reservoir during the Microcystis bloom period.</title>
        <authorList>
            <person name="Kang M."/>
            <person name="Le V."/>
            <person name="Ko S.-R."/>
            <person name="Lee S.-A."/>
            <person name="Ahn C.-Y."/>
        </authorList>
    </citation>
    <scope>NUCLEOTIDE SEQUENCE [LARGE SCALE GENOMIC DNA]</scope>
    <source>
        <strain evidence="8 9">HBC54</strain>
    </source>
</reference>
<dbReference type="InterPro" id="IPR033138">
    <property type="entry name" value="Cu_oxidase_CS"/>
</dbReference>
<keyword evidence="4" id="KW-0732">Signal</keyword>
<sequence length="565" mass="61148">MNSAKMAGLRRRELLAGAGVVALVSALPARAANVTYGELGGEEIVLTIARGTVAMKGGRAQAVTINGTVPGPLLRLREGRRVRITVRNTLDEPTSIHWHGLLVPFQMDGVPGLSFPGIGPGESFTYDFVPRQSGTYWYHSHSGLQEFSGMYGPLVIEPAGGAAQGREHVVVLSDHSFVAPARILRNLKLDPGYYNRNRQTLGGLLAGKDQPAADRLEWARMRMDPTDIADVTGRVLTYLVNGRDPDAPWTGLYTPGEAVTLRLINAGAMTIFNVRIPGLPLQVVAMDGQPVVPVDVDELQLSPGETCDVVIRPGDGAHALVCESVDRSGMAVGMIAPREGLRAPVPALRQRPILTMRDMGMDMGGTGMSHGGGMDMAAMGHSMAMRDGNNAPQVRLGPGVEMIAPMPVDRTGDPGLGLDARYVPAGHRVLTYRDLVSPVPNPDVRPAEREIEVHLTGSMDRYMWSMDGKTMSEAHEPIPLRNGERVRFTLVNDTMMAHPIHLHGHYFELVTGHGERSPRKHTVSVLPGGKVSFDTTAEAGDWAFHCHMFLHMAMGMMRVVQVRPA</sequence>
<dbReference type="PROSITE" id="PS51318">
    <property type="entry name" value="TAT"/>
    <property type="match status" value="1"/>
</dbReference>
<dbReference type="SUPFAM" id="SSF49503">
    <property type="entry name" value="Cupredoxins"/>
    <property type="match status" value="3"/>
</dbReference>
<feature type="domain" description="Plastocyanin-like" evidence="5">
    <location>
        <begin position="231"/>
        <end position="322"/>
    </location>
</feature>
<keyword evidence="3" id="KW-0186">Copper</keyword>
<comment type="caution">
    <text evidence="8">The sequence shown here is derived from an EMBL/GenBank/DDBJ whole genome shotgun (WGS) entry which is preliminary data.</text>
</comment>
<dbReference type="InterPro" id="IPR011707">
    <property type="entry name" value="Cu-oxidase-like_N"/>
</dbReference>
<dbReference type="Gene3D" id="2.60.40.420">
    <property type="entry name" value="Cupredoxins - blue copper proteins"/>
    <property type="match status" value="3"/>
</dbReference>
<feature type="signal peptide" evidence="4">
    <location>
        <begin position="1"/>
        <end position="31"/>
    </location>
</feature>
<dbReference type="InterPro" id="IPR008972">
    <property type="entry name" value="Cupredoxin"/>
</dbReference>
<accession>A0ABT6CDS4</accession>
<feature type="chain" id="PRO_5045761348" evidence="4">
    <location>
        <begin position="32"/>
        <end position="565"/>
    </location>
</feature>
<gene>
    <name evidence="8" type="ORF">POM99_02585</name>
</gene>
<evidence type="ECO:0000259" key="6">
    <source>
        <dbReference type="Pfam" id="PF07731"/>
    </source>
</evidence>
<dbReference type="InterPro" id="IPR011706">
    <property type="entry name" value="Cu-oxidase_C"/>
</dbReference>
<dbReference type="PROSITE" id="PS00079">
    <property type="entry name" value="MULTICOPPER_OXIDASE1"/>
    <property type="match status" value="2"/>
</dbReference>
<dbReference type="PROSITE" id="PS00080">
    <property type="entry name" value="MULTICOPPER_OXIDASE2"/>
    <property type="match status" value="1"/>
</dbReference>
<evidence type="ECO:0000259" key="7">
    <source>
        <dbReference type="Pfam" id="PF07732"/>
    </source>
</evidence>
<dbReference type="CDD" id="cd13896">
    <property type="entry name" value="CuRO_3_CopA"/>
    <property type="match status" value="1"/>
</dbReference>
<dbReference type="Pfam" id="PF00394">
    <property type="entry name" value="Cu-oxidase"/>
    <property type="match status" value="1"/>
</dbReference>
<evidence type="ECO:0000256" key="1">
    <source>
        <dbReference type="ARBA" id="ARBA00022723"/>
    </source>
</evidence>
<evidence type="ECO:0000313" key="8">
    <source>
        <dbReference type="EMBL" id="MDF8332077.1"/>
    </source>
</evidence>
<keyword evidence="1" id="KW-0479">Metal-binding</keyword>
<dbReference type="InterPro" id="IPR045087">
    <property type="entry name" value="Cu-oxidase_fam"/>
</dbReference>
<dbReference type="InterPro" id="IPR034279">
    <property type="entry name" value="CuRO_3_CopA"/>
</dbReference>
<dbReference type="InterPro" id="IPR006376">
    <property type="entry name" value="Cu-R_CopA"/>
</dbReference>
<dbReference type="InterPro" id="IPR001117">
    <property type="entry name" value="Cu-oxidase_2nd"/>
</dbReference>
<dbReference type="PANTHER" id="PTHR11709:SF394">
    <property type="entry name" value="FI03373P-RELATED"/>
    <property type="match status" value="1"/>
</dbReference>
<dbReference type="PANTHER" id="PTHR11709">
    <property type="entry name" value="MULTI-COPPER OXIDASE"/>
    <property type="match status" value="1"/>
</dbReference>
<dbReference type="Pfam" id="PF07731">
    <property type="entry name" value="Cu-oxidase_2"/>
    <property type="match status" value="1"/>
</dbReference>
<evidence type="ECO:0000256" key="3">
    <source>
        <dbReference type="ARBA" id="ARBA00023008"/>
    </source>
</evidence>
<evidence type="ECO:0000256" key="2">
    <source>
        <dbReference type="ARBA" id="ARBA00023002"/>
    </source>
</evidence>
<evidence type="ECO:0000313" key="9">
    <source>
        <dbReference type="Proteomes" id="UP001222770"/>
    </source>
</evidence>
<dbReference type="EMBL" id="JAROCY010000002">
    <property type="protein sequence ID" value="MDF8332077.1"/>
    <property type="molecule type" value="Genomic_DNA"/>
</dbReference>
<organism evidence="8 9">
    <name type="scientific">Novosphingobium cyanobacteriorum</name>
    <dbReference type="NCBI Taxonomy" id="3024215"/>
    <lineage>
        <taxon>Bacteria</taxon>
        <taxon>Pseudomonadati</taxon>
        <taxon>Pseudomonadota</taxon>
        <taxon>Alphaproteobacteria</taxon>
        <taxon>Sphingomonadales</taxon>
        <taxon>Sphingomonadaceae</taxon>
        <taxon>Novosphingobium</taxon>
    </lineage>
</organism>
<feature type="domain" description="Plastocyanin-like" evidence="6">
    <location>
        <begin position="446"/>
        <end position="564"/>
    </location>
</feature>